<gene>
    <name evidence="1" type="ORF">LCGC14_1799390</name>
</gene>
<sequence length="112" mass="13133">MATGLHIYRCEHPERVRILCPHHKKLCYGEKQSFYDTTRVFFDCGTFLDYGYGYYESPKLYKNITIFKDETGFTAWVPRAGWIMLARCAPFNRAYNIAKQRLKAGGHINIKN</sequence>
<comment type="caution">
    <text evidence="1">The sequence shown here is derived from an EMBL/GenBank/DDBJ whole genome shotgun (WGS) entry which is preliminary data.</text>
</comment>
<protein>
    <submittedName>
        <fullName evidence="1">Uncharacterized protein</fullName>
    </submittedName>
</protein>
<organism evidence="1">
    <name type="scientific">marine sediment metagenome</name>
    <dbReference type="NCBI Taxonomy" id="412755"/>
    <lineage>
        <taxon>unclassified sequences</taxon>
        <taxon>metagenomes</taxon>
        <taxon>ecological metagenomes</taxon>
    </lineage>
</organism>
<dbReference type="EMBL" id="LAZR01017314">
    <property type="protein sequence ID" value="KKM00940.1"/>
    <property type="molecule type" value="Genomic_DNA"/>
</dbReference>
<reference evidence="1" key="1">
    <citation type="journal article" date="2015" name="Nature">
        <title>Complex archaea that bridge the gap between prokaryotes and eukaryotes.</title>
        <authorList>
            <person name="Spang A."/>
            <person name="Saw J.H."/>
            <person name="Jorgensen S.L."/>
            <person name="Zaremba-Niedzwiedzka K."/>
            <person name="Martijn J."/>
            <person name="Lind A.E."/>
            <person name="van Eijk R."/>
            <person name="Schleper C."/>
            <person name="Guy L."/>
            <person name="Ettema T.J."/>
        </authorList>
    </citation>
    <scope>NUCLEOTIDE SEQUENCE</scope>
</reference>
<name>A0A0F9GQ08_9ZZZZ</name>
<proteinExistence type="predicted"/>
<dbReference type="AlphaFoldDB" id="A0A0F9GQ08"/>
<evidence type="ECO:0000313" key="1">
    <source>
        <dbReference type="EMBL" id="KKM00940.1"/>
    </source>
</evidence>
<accession>A0A0F9GQ08</accession>